<feature type="domain" description="DUF6286" evidence="2">
    <location>
        <begin position="78"/>
        <end position="175"/>
    </location>
</feature>
<proteinExistence type="predicted"/>
<feature type="transmembrane region" description="Helical" evidence="1">
    <location>
        <begin position="68"/>
        <end position="88"/>
    </location>
</feature>
<keyword evidence="1" id="KW-1133">Transmembrane helix</keyword>
<evidence type="ECO:0000313" key="3">
    <source>
        <dbReference type="EMBL" id="MBI8990023.1"/>
    </source>
</evidence>
<dbReference type="Proteomes" id="UP000645966">
    <property type="component" value="Unassembled WGS sequence"/>
</dbReference>
<sequence>MSEIQTVRGHRPAASPAARYLAVLLGLLLVVAAVVAGRDLYIRYTDVEWQPWVSAATGWIGDLTYRAWMLPAGIAALIIGLLLIWAAIRPRTKTHRELTSEVAVWMRPVDVARMCTASAQRVPGVMGAHTVARKRSIDVTVIGNTSDQRLREELQQSLQPLASLVAGSPRLNVQVQNKEAIK</sequence>
<keyword evidence="1" id="KW-0812">Transmembrane</keyword>
<accession>A0A934MBJ0</accession>
<evidence type="ECO:0000256" key="1">
    <source>
        <dbReference type="SAM" id="Phobius"/>
    </source>
</evidence>
<organism evidence="3 4">
    <name type="scientific">Corynebacterium meridianum</name>
    <dbReference type="NCBI Taxonomy" id="2765363"/>
    <lineage>
        <taxon>Bacteria</taxon>
        <taxon>Bacillati</taxon>
        <taxon>Actinomycetota</taxon>
        <taxon>Actinomycetes</taxon>
        <taxon>Mycobacteriales</taxon>
        <taxon>Corynebacteriaceae</taxon>
        <taxon>Corynebacterium</taxon>
    </lineage>
</organism>
<keyword evidence="1" id="KW-0472">Membrane</keyword>
<dbReference type="EMBL" id="JAEIOS010000013">
    <property type="protein sequence ID" value="MBI8990023.1"/>
    <property type="molecule type" value="Genomic_DNA"/>
</dbReference>
<protein>
    <recommendedName>
        <fullName evidence="2">DUF6286 domain-containing protein</fullName>
    </recommendedName>
</protein>
<dbReference type="RefSeq" id="WP_198739015.1">
    <property type="nucleotide sequence ID" value="NZ_JAEIOS010000013.1"/>
</dbReference>
<gene>
    <name evidence="3" type="ORF">JDV75_09700</name>
</gene>
<keyword evidence="4" id="KW-1185">Reference proteome</keyword>
<comment type="caution">
    <text evidence="3">The sequence shown here is derived from an EMBL/GenBank/DDBJ whole genome shotgun (WGS) entry which is preliminary data.</text>
</comment>
<feature type="transmembrane region" description="Helical" evidence="1">
    <location>
        <begin position="20"/>
        <end position="37"/>
    </location>
</feature>
<dbReference type="Pfam" id="PF19803">
    <property type="entry name" value="DUF6286"/>
    <property type="match status" value="1"/>
</dbReference>
<name>A0A934MBJ0_9CORY</name>
<evidence type="ECO:0000259" key="2">
    <source>
        <dbReference type="Pfam" id="PF19803"/>
    </source>
</evidence>
<reference evidence="3" key="1">
    <citation type="submission" date="2020-12" db="EMBL/GenBank/DDBJ databases">
        <title>Genome public.</title>
        <authorList>
            <person name="Sun Q."/>
        </authorList>
    </citation>
    <scope>NUCLEOTIDE SEQUENCE</scope>
    <source>
        <strain evidence="3">CCM 8863</strain>
    </source>
</reference>
<dbReference type="InterPro" id="IPR046253">
    <property type="entry name" value="DUF6286"/>
</dbReference>
<dbReference type="AlphaFoldDB" id="A0A934MBJ0"/>
<evidence type="ECO:0000313" key="4">
    <source>
        <dbReference type="Proteomes" id="UP000645966"/>
    </source>
</evidence>